<dbReference type="InterPro" id="IPR047110">
    <property type="entry name" value="GABD/Sad-like"/>
</dbReference>
<keyword evidence="3" id="KW-0560">Oxidoreductase</keyword>
<evidence type="ECO:0000256" key="3">
    <source>
        <dbReference type="ARBA" id="ARBA00023002"/>
    </source>
</evidence>
<dbReference type="FunFam" id="3.40.309.10:FF:000009">
    <property type="entry name" value="Aldehyde dehydrogenase A"/>
    <property type="match status" value="1"/>
</dbReference>
<dbReference type="GO" id="GO:0004030">
    <property type="term" value="F:aldehyde dehydrogenase [NAD(P)+] activity"/>
    <property type="evidence" value="ECO:0007669"/>
    <property type="project" value="InterPro"/>
</dbReference>
<dbReference type="InterPro" id="IPR016161">
    <property type="entry name" value="Ald_DH/histidinol_DH"/>
</dbReference>
<name>A0A2T2YN27_9BACT</name>
<reference evidence="5 6" key="1">
    <citation type="submission" date="2018-03" db="EMBL/GenBank/DDBJ databases">
        <title>Adhaeribacter sp. HMF7605 Genome sequencing and assembly.</title>
        <authorList>
            <person name="Kang H."/>
            <person name="Kang J."/>
            <person name="Cha I."/>
            <person name="Kim H."/>
            <person name="Joh K."/>
        </authorList>
    </citation>
    <scope>NUCLEOTIDE SEQUENCE [LARGE SCALE GENOMIC DNA]</scope>
    <source>
        <strain evidence="5 6">HMF7605</strain>
    </source>
</reference>
<comment type="similarity">
    <text evidence="1">Belongs to the aldehyde dehydrogenase family.</text>
</comment>
<proteinExistence type="inferred from homology"/>
<dbReference type="FunFam" id="3.40.605.10:FF:000012">
    <property type="entry name" value="NAD-dependent succinate-semialdehyde dehydrogenase"/>
    <property type="match status" value="1"/>
</dbReference>
<dbReference type="PANTHER" id="PTHR43217">
    <property type="entry name" value="SUCCINATE SEMIALDEHYDE DEHYDROGENASE [NAD(P)+] SAD"/>
    <property type="match status" value="1"/>
</dbReference>
<dbReference type="InterPro" id="IPR016163">
    <property type="entry name" value="Ald_DH_C"/>
</dbReference>
<dbReference type="InterPro" id="IPR016162">
    <property type="entry name" value="Ald_DH_N"/>
</dbReference>
<dbReference type="Proteomes" id="UP000240357">
    <property type="component" value="Unassembled WGS sequence"/>
</dbReference>
<evidence type="ECO:0000259" key="4">
    <source>
        <dbReference type="Pfam" id="PF00171"/>
    </source>
</evidence>
<dbReference type="Pfam" id="PF00171">
    <property type="entry name" value="Aldedh"/>
    <property type="match status" value="1"/>
</dbReference>
<evidence type="ECO:0000313" key="6">
    <source>
        <dbReference type="Proteomes" id="UP000240357"/>
    </source>
</evidence>
<dbReference type="EMBL" id="PYFT01000001">
    <property type="protein sequence ID" value="PSR56905.1"/>
    <property type="molecule type" value="Genomic_DNA"/>
</dbReference>
<dbReference type="CDD" id="cd07100">
    <property type="entry name" value="ALDH_SSADH1_GabD1"/>
    <property type="match status" value="1"/>
</dbReference>
<dbReference type="InterPro" id="IPR015590">
    <property type="entry name" value="Aldehyde_DH_dom"/>
</dbReference>
<dbReference type="RefSeq" id="WP_106933076.1">
    <property type="nucleotide sequence ID" value="NZ_PYFT01000001.1"/>
</dbReference>
<dbReference type="SUPFAM" id="SSF53720">
    <property type="entry name" value="ALDH-like"/>
    <property type="match status" value="1"/>
</dbReference>
<organism evidence="5 6">
    <name type="scientific">Adhaeribacter arboris</name>
    <dbReference type="NCBI Taxonomy" id="2072846"/>
    <lineage>
        <taxon>Bacteria</taxon>
        <taxon>Pseudomonadati</taxon>
        <taxon>Bacteroidota</taxon>
        <taxon>Cytophagia</taxon>
        <taxon>Cytophagales</taxon>
        <taxon>Hymenobacteraceae</taxon>
        <taxon>Adhaeribacter</taxon>
    </lineage>
</organism>
<accession>A0A2T2YN27</accession>
<gene>
    <name evidence="5" type="ORF">AHMF7605_27110</name>
</gene>
<comment type="caution">
    <text evidence="5">The sequence shown here is derived from an EMBL/GenBank/DDBJ whole genome shotgun (WGS) entry which is preliminary data.</text>
</comment>
<protein>
    <submittedName>
        <fullName evidence="5">Succinate-semialdehyde dehydrogenase</fullName>
    </submittedName>
</protein>
<dbReference type="Gene3D" id="3.40.309.10">
    <property type="entry name" value="Aldehyde Dehydrogenase, Chain A, domain 2"/>
    <property type="match status" value="1"/>
</dbReference>
<sequence length="454" mass="49696">MAIQSWNPATNEVLKVFSAHSPDELENLLQRADLAFVNWRKTLFSERAELMRKAAHELKDNVTYYAEIITREMGKPIRESINEIKKCALCCEFYAEHAETYLQDEAINSDASVSYISYEPLGIILAIMPWNFPFWQVFRFAAPSLMAGNVGLLKHASNVPQCALAIEEVFRKAGFPDGVFTTTLLESAAIETLIKDDRVKAVTLTGSEGAGASVAALAGSQIKKTVLELGGSDAFIVLADANLEETATMAAKARMINTGQSCIAAKRFIVEEKIAPAFIQRLKRHLQNLKTGDTLDEATDYGPLARPDLAASVQQQVDESVAKGATVLLDGGRPDEESAYFHPMMLTDIQPGTPAHDEEIFGPVACIFVVKDAEEAVKVANDCRFGLGASIWSCNVQEARRLARQIESGAVFINGMVQSHPALPFGGIKKSGYGRELSYVGIREFVNQKTVWVA</sequence>
<evidence type="ECO:0000256" key="2">
    <source>
        <dbReference type="ARBA" id="ARBA00022857"/>
    </source>
</evidence>
<keyword evidence="6" id="KW-1185">Reference proteome</keyword>
<feature type="domain" description="Aldehyde dehydrogenase" evidence="4">
    <location>
        <begin position="3"/>
        <end position="451"/>
    </location>
</feature>
<dbReference type="AlphaFoldDB" id="A0A2T2YN27"/>
<dbReference type="GO" id="GO:0004777">
    <property type="term" value="F:succinate-semialdehyde dehydrogenase (NAD+) activity"/>
    <property type="evidence" value="ECO:0007669"/>
    <property type="project" value="TreeGrafter"/>
</dbReference>
<keyword evidence="2" id="KW-0521">NADP</keyword>
<evidence type="ECO:0000313" key="5">
    <source>
        <dbReference type="EMBL" id="PSR56905.1"/>
    </source>
</evidence>
<dbReference type="OrthoDB" id="9762913at2"/>
<dbReference type="PANTHER" id="PTHR43217:SF1">
    <property type="entry name" value="SUCCINATE SEMIALDEHYDE DEHYDROGENASE [NAD(P)+] SAD"/>
    <property type="match status" value="1"/>
</dbReference>
<dbReference type="Gene3D" id="3.40.605.10">
    <property type="entry name" value="Aldehyde Dehydrogenase, Chain A, domain 1"/>
    <property type="match status" value="1"/>
</dbReference>
<evidence type="ECO:0000256" key="1">
    <source>
        <dbReference type="ARBA" id="ARBA00009986"/>
    </source>
</evidence>
<dbReference type="InterPro" id="IPR044148">
    <property type="entry name" value="ALDH_GabD1-like"/>
</dbReference>